<feature type="domain" description="ATP-grasp" evidence="4">
    <location>
        <begin position="11"/>
        <end position="47"/>
    </location>
</feature>
<dbReference type="GO" id="GO:0046872">
    <property type="term" value="F:metal ion binding"/>
    <property type="evidence" value="ECO:0007669"/>
    <property type="project" value="InterPro"/>
</dbReference>
<dbReference type="PANTHER" id="PTHR43334:SF1">
    <property type="entry name" value="3-HYDROXYPROPIONATE--COA LIGASE [ADP-FORMING]"/>
    <property type="match status" value="1"/>
</dbReference>
<keyword evidence="1" id="KW-0436">Ligase</keyword>
<reference evidence="5" key="1">
    <citation type="submission" date="2020-05" db="EMBL/GenBank/DDBJ databases">
        <authorList>
            <person name="Chiriac C."/>
            <person name="Salcher M."/>
            <person name="Ghai R."/>
            <person name="Kavagutti S V."/>
        </authorList>
    </citation>
    <scope>NUCLEOTIDE SEQUENCE</scope>
</reference>
<evidence type="ECO:0000259" key="4">
    <source>
        <dbReference type="PROSITE" id="PS50975"/>
    </source>
</evidence>
<dbReference type="SUPFAM" id="SSF56059">
    <property type="entry name" value="Glutathione synthetase ATP-binding domain-like"/>
    <property type="match status" value="1"/>
</dbReference>
<dbReference type="AlphaFoldDB" id="A0A6J5YD08"/>
<dbReference type="GO" id="GO:0016874">
    <property type="term" value="F:ligase activity"/>
    <property type="evidence" value="ECO:0007669"/>
    <property type="project" value="UniProtKB-KW"/>
</dbReference>
<dbReference type="PROSITE" id="PS50975">
    <property type="entry name" value="ATP_GRASP"/>
    <property type="match status" value="1"/>
</dbReference>
<organism evidence="5">
    <name type="scientific">freshwater metagenome</name>
    <dbReference type="NCBI Taxonomy" id="449393"/>
    <lineage>
        <taxon>unclassified sequences</taxon>
        <taxon>metagenomes</taxon>
        <taxon>ecological metagenomes</taxon>
    </lineage>
</organism>
<dbReference type="Gene3D" id="3.30.470.20">
    <property type="entry name" value="ATP-grasp fold, B domain"/>
    <property type="match status" value="1"/>
</dbReference>
<name>A0A6J5YD08_9ZZZZ</name>
<dbReference type="InterPro" id="IPR051538">
    <property type="entry name" value="Acyl-CoA_Synth/Transferase"/>
</dbReference>
<dbReference type="InterPro" id="IPR011761">
    <property type="entry name" value="ATP-grasp"/>
</dbReference>
<gene>
    <name evidence="5" type="ORF">UFOPK1392_01068</name>
</gene>
<dbReference type="EMBL" id="CAEMXZ010000037">
    <property type="protein sequence ID" value="CAB4323315.1"/>
    <property type="molecule type" value="Genomic_DNA"/>
</dbReference>
<accession>A0A6J5YD08</accession>
<evidence type="ECO:0000256" key="3">
    <source>
        <dbReference type="ARBA" id="ARBA00022840"/>
    </source>
</evidence>
<dbReference type="PANTHER" id="PTHR43334">
    <property type="entry name" value="ACETATE--COA LIGASE [ADP-FORMING]"/>
    <property type="match status" value="1"/>
</dbReference>
<evidence type="ECO:0000256" key="1">
    <source>
        <dbReference type="ARBA" id="ARBA00022598"/>
    </source>
</evidence>
<dbReference type="GO" id="GO:0005524">
    <property type="term" value="F:ATP binding"/>
    <property type="evidence" value="ECO:0007669"/>
    <property type="project" value="UniProtKB-KW"/>
</dbReference>
<sequence length="216" mass="22633">MTTTLSEAQSKLFLEPFGLPFLPERLVNTPQQAVEAAEAVGFPVVAKLCGDAIAHKTERGLVKLGLRTSTDVMRAGEELLAAATPEDGTVQVLVAPMVSASRELIAGAVRDPQFGPTVLLGVGGILAEAISDVVVRLAPLTVVDAHEMIESLASQTLIGEFRGEPEVNRAALCAVLVGLSEAITSTESIASIDLNPLMIVDGMPIAVDALVERTQR</sequence>
<dbReference type="InterPro" id="IPR013815">
    <property type="entry name" value="ATP_grasp_subdomain_1"/>
</dbReference>
<keyword evidence="2" id="KW-0547">Nucleotide-binding</keyword>
<proteinExistence type="predicted"/>
<dbReference type="Gene3D" id="3.30.1490.20">
    <property type="entry name" value="ATP-grasp fold, A domain"/>
    <property type="match status" value="1"/>
</dbReference>
<evidence type="ECO:0000256" key="2">
    <source>
        <dbReference type="ARBA" id="ARBA00022741"/>
    </source>
</evidence>
<dbReference type="Pfam" id="PF13549">
    <property type="entry name" value="ATP-grasp_5"/>
    <property type="match status" value="1"/>
</dbReference>
<evidence type="ECO:0000313" key="5">
    <source>
        <dbReference type="EMBL" id="CAB4323315.1"/>
    </source>
</evidence>
<keyword evidence="3" id="KW-0067">ATP-binding</keyword>
<protein>
    <submittedName>
        <fullName evidence="5">Unannotated protein</fullName>
    </submittedName>
</protein>